<keyword evidence="1" id="KW-0732">Signal</keyword>
<protein>
    <submittedName>
        <fullName evidence="2">Uncharacterized protein</fullName>
    </submittedName>
</protein>
<sequence>MTNFTLLVATAVSLLAAAPAIATPRHHSYGYSRAYTSSNYSGDFARRNTFN</sequence>
<dbReference type="AlphaFoldDB" id="A0A1M7TDI5"/>
<feature type="chain" id="PRO_5012048563" evidence="1">
    <location>
        <begin position="23"/>
        <end position="51"/>
    </location>
</feature>
<proteinExistence type="predicted"/>
<name>A0A1M7TDI5_9BRAD</name>
<evidence type="ECO:0000256" key="1">
    <source>
        <dbReference type="SAM" id="SignalP"/>
    </source>
</evidence>
<gene>
    <name evidence="2" type="ORF">SAMN05444170_1432</name>
</gene>
<dbReference type="Proteomes" id="UP000184096">
    <property type="component" value="Chromosome I"/>
</dbReference>
<evidence type="ECO:0000313" key="3">
    <source>
        <dbReference type="Proteomes" id="UP000184096"/>
    </source>
</evidence>
<reference evidence="3" key="1">
    <citation type="submission" date="2016-11" db="EMBL/GenBank/DDBJ databases">
        <authorList>
            <person name="Varghese N."/>
            <person name="Submissions S."/>
        </authorList>
    </citation>
    <scope>NUCLEOTIDE SEQUENCE [LARGE SCALE GENOMIC DNA]</scope>
    <source>
        <strain evidence="3">GAS401</strain>
    </source>
</reference>
<dbReference type="EMBL" id="LT670849">
    <property type="protein sequence ID" value="SHN68800.1"/>
    <property type="molecule type" value="Genomic_DNA"/>
</dbReference>
<accession>A0A1M7TDI5</accession>
<keyword evidence="3" id="KW-1185">Reference proteome</keyword>
<feature type="signal peptide" evidence="1">
    <location>
        <begin position="1"/>
        <end position="22"/>
    </location>
</feature>
<dbReference type="RefSeq" id="WP_156898423.1">
    <property type="nucleotide sequence ID" value="NZ_LT670849.1"/>
</dbReference>
<organism evidence="2 3">
    <name type="scientific">Bradyrhizobium erythrophlei</name>
    <dbReference type="NCBI Taxonomy" id="1437360"/>
    <lineage>
        <taxon>Bacteria</taxon>
        <taxon>Pseudomonadati</taxon>
        <taxon>Pseudomonadota</taxon>
        <taxon>Alphaproteobacteria</taxon>
        <taxon>Hyphomicrobiales</taxon>
        <taxon>Nitrobacteraceae</taxon>
        <taxon>Bradyrhizobium</taxon>
    </lineage>
</organism>
<evidence type="ECO:0000313" key="2">
    <source>
        <dbReference type="EMBL" id="SHN68800.1"/>
    </source>
</evidence>